<organism evidence="1 2">
    <name type="scientific">Halopelagius fulvigenes</name>
    <dbReference type="NCBI Taxonomy" id="1198324"/>
    <lineage>
        <taxon>Archaea</taxon>
        <taxon>Methanobacteriati</taxon>
        <taxon>Methanobacteriota</taxon>
        <taxon>Stenosarchaea group</taxon>
        <taxon>Halobacteria</taxon>
        <taxon>Halobacteriales</taxon>
        <taxon>Haloferacaceae</taxon>
    </lineage>
</organism>
<dbReference type="AlphaFoldDB" id="A0ABD5TZM6"/>
<proteinExistence type="predicted"/>
<dbReference type="Pfam" id="PF11848">
    <property type="entry name" value="DUF3368"/>
    <property type="match status" value="1"/>
</dbReference>
<dbReference type="PANTHER" id="PTHR39550">
    <property type="entry name" value="SLL0658 PROTEIN"/>
    <property type="match status" value="1"/>
</dbReference>
<dbReference type="InterPro" id="IPR021799">
    <property type="entry name" value="PIN-like_prokaryotic"/>
</dbReference>
<dbReference type="Proteomes" id="UP001596408">
    <property type="component" value="Unassembled WGS sequence"/>
</dbReference>
<evidence type="ECO:0008006" key="3">
    <source>
        <dbReference type="Google" id="ProtNLM"/>
    </source>
</evidence>
<keyword evidence="2" id="KW-1185">Reference proteome</keyword>
<dbReference type="RefSeq" id="WP_379696093.1">
    <property type="nucleotide sequence ID" value="NZ_JBHSXH010000015.1"/>
</dbReference>
<reference evidence="1 2" key="1">
    <citation type="journal article" date="2019" name="Int. J. Syst. Evol. Microbiol.">
        <title>The Global Catalogue of Microorganisms (GCM) 10K type strain sequencing project: providing services to taxonomists for standard genome sequencing and annotation.</title>
        <authorList>
            <consortium name="The Broad Institute Genomics Platform"/>
            <consortium name="The Broad Institute Genome Sequencing Center for Infectious Disease"/>
            <person name="Wu L."/>
            <person name="Ma J."/>
        </authorList>
    </citation>
    <scope>NUCLEOTIDE SEQUENCE [LARGE SCALE GENOMIC DNA]</scope>
    <source>
        <strain evidence="1 2">YIM 94188</strain>
    </source>
</reference>
<dbReference type="PANTHER" id="PTHR39550:SF1">
    <property type="entry name" value="SLL0658 PROTEIN"/>
    <property type="match status" value="1"/>
</dbReference>
<evidence type="ECO:0000313" key="1">
    <source>
        <dbReference type="EMBL" id="MFC6825659.1"/>
    </source>
</evidence>
<gene>
    <name evidence="1" type="ORF">ACFQEV_11755</name>
</gene>
<dbReference type="EMBL" id="JBHSXH010000015">
    <property type="protein sequence ID" value="MFC6825659.1"/>
    <property type="molecule type" value="Genomic_DNA"/>
</dbReference>
<comment type="caution">
    <text evidence="1">The sequence shown here is derived from an EMBL/GenBank/DDBJ whole genome shotgun (WGS) entry which is preliminary data.</text>
</comment>
<evidence type="ECO:0000313" key="2">
    <source>
        <dbReference type="Proteomes" id="UP001596408"/>
    </source>
</evidence>
<protein>
    <recommendedName>
        <fullName evidence="3">PIN domain-containing protein</fullName>
    </recommendedName>
</protein>
<sequence>MHRLILDASVIISWCDELEDLVVFDSIIDCDYAPVTTETVMDEVLSDGPMVERVQSESEVVNTDPDRREELSNRYLGLGRGELSVLALGEKYESSGSTYSCVLDDGRARTVCERLELELMGSLGVMRELIRAESIAFEQADALVQEMRANGTRLPENYRELLQPTPATD</sequence>
<name>A0ABD5TZM6_9EURY</name>
<accession>A0ABD5TZM6</accession>